<accession>A0ABZ0NDR8</accession>
<feature type="compositionally biased region" description="Basic and acidic residues" evidence="1">
    <location>
        <begin position="561"/>
        <end position="570"/>
    </location>
</feature>
<feature type="compositionally biased region" description="Polar residues" evidence="1">
    <location>
        <begin position="176"/>
        <end position="186"/>
    </location>
</feature>
<feature type="compositionally biased region" description="Polar residues" evidence="1">
    <location>
        <begin position="253"/>
        <end position="266"/>
    </location>
</feature>
<name>A0ABZ0NDR8_CERBT</name>
<keyword evidence="4" id="KW-1185">Reference proteome</keyword>
<evidence type="ECO:0000313" key="3">
    <source>
        <dbReference type="EMBL" id="WPA97650.1"/>
    </source>
</evidence>
<sequence>MDDLKARCESCRLSLTQVIVRVRNASPGSPLARTTENSWTSQRTRLKLWVADLLSLSAELEREQQSCVQAFDAAGISVLEIANGERLPYEEQQPVEPEEADQLSDEDDEEFYEIPERLQAIEDVIDRLFRASNAQFDRILLLQSANTRPQPERPEQHIRDKGKGKAAQKPQKRLTDASNLPAQTSLAIRPPPLETHFGRASSASADSRPEHVVPTPMPIAVAADIDKPPRLARVMEWRPRDIFTEETRGLDQQEATPSSSATNPPQQGRHFSFAGLPTEGGGGGPEMMVATREGTRPQYGQTGTSQPAARHSDFDYQISRPADGDLRVQGRLFEHSSRPSFGPYDTSPFWTASRNRPRRAYQEEEQRPASSYRRSSPVYQHLPGRVATTVRFQIHQRDFFRQHCVFALEPSCSIVDPAPVEPFDTIRNDDPRPRSVCRYVVIEEASPAADHFLALPILTYGGRGVAASDVVKGVHGIIYTSIIPPRPGVSEFPGRHEDPMVPNAIRIMPMDPEESLETRSRINYGRPTRIPLTTKIYHIGHVDRDHRDLLIRQYQHVQQRKQQEEMRRQDPAPQRQNEQEGPRTGESDRARAGAEATLYQAEFRKRKDEGQPVMAILQYLITVYQRLHPGVSWEQASQIIQSLLRS</sequence>
<feature type="region of interest" description="Disordered" evidence="1">
    <location>
        <begin position="556"/>
        <end position="591"/>
    </location>
</feature>
<dbReference type="Pfam" id="PF20233">
    <property type="entry name" value="DUF6590"/>
    <property type="match status" value="1"/>
</dbReference>
<gene>
    <name evidence="3" type="ORF">RHO25_002261</name>
</gene>
<dbReference type="InterPro" id="IPR046497">
    <property type="entry name" value="DUF6590"/>
</dbReference>
<protein>
    <recommendedName>
        <fullName evidence="2">DUF6590 domain-containing protein</fullName>
    </recommendedName>
</protein>
<feature type="compositionally biased region" description="Basic and acidic residues" evidence="1">
    <location>
        <begin position="150"/>
        <end position="163"/>
    </location>
</feature>
<dbReference type="EMBL" id="CP134185">
    <property type="protein sequence ID" value="WPA97650.1"/>
    <property type="molecule type" value="Genomic_DNA"/>
</dbReference>
<dbReference type="GeneID" id="90643821"/>
<reference evidence="3 4" key="1">
    <citation type="submission" date="2023-09" db="EMBL/GenBank/DDBJ databases">
        <title>Complete-Gapless Cercospora beticola genome.</title>
        <authorList>
            <person name="Wyatt N.A."/>
            <person name="Spanner R.E."/>
            <person name="Bolton M.D."/>
        </authorList>
    </citation>
    <scope>NUCLEOTIDE SEQUENCE [LARGE SCALE GENOMIC DNA]</scope>
    <source>
        <strain evidence="3">Cb09-40</strain>
    </source>
</reference>
<feature type="compositionally biased region" description="Basic and acidic residues" evidence="1">
    <location>
        <begin position="577"/>
        <end position="591"/>
    </location>
</feature>
<feature type="region of interest" description="Disordered" evidence="1">
    <location>
        <begin position="334"/>
        <end position="376"/>
    </location>
</feature>
<feature type="region of interest" description="Disordered" evidence="1">
    <location>
        <begin position="144"/>
        <end position="213"/>
    </location>
</feature>
<dbReference type="Proteomes" id="UP001302367">
    <property type="component" value="Chromosome 2"/>
</dbReference>
<feature type="region of interest" description="Disordered" evidence="1">
    <location>
        <begin position="243"/>
        <end position="290"/>
    </location>
</feature>
<proteinExistence type="predicted"/>
<feature type="region of interest" description="Disordered" evidence="1">
    <location>
        <begin position="87"/>
        <end position="108"/>
    </location>
</feature>
<feature type="compositionally biased region" description="Acidic residues" evidence="1">
    <location>
        <begin position="96"/>
        <end position="108"/>
    </location>
</feature>
<evidence type="ECO:0000313" key="4">
    <source>
        <dbReference type="Proteomes" id="UP001302367"/>
    </source>
</evidence>
<evidence type="ECO:0000259" key="2">
    <source>
        <dbReference type="Pfam" id="PF20233"/>
    </source>
</evidence>
<evidence type="ECO:0000256" key="1">
    <source>
        <dbReference type="SAM" id="MobiDB-lite"/>
    </source>
</evidence>
<feature type="domain" description="DUF6590" evidence="2">
    <location>
        <begin position="435"/>
        <end position="550"/>
    </location>
</feature>
<dbReference type="RefSeq" id="XP_065458286.1">
    <property type="nucleotide sequence ID" value="XM_065602214.1"/>
</dbReference>
<organism evidence="3 4">
    <name type="scientific">Cercospora beticola</name>
    <name type="common">Sugarbeet leaf spot fungus</name>
    <dbReference type="NCBI Taxonomy" id="122368"/>
    <lineage>
        <taxon>Eukaryota</taxon>
        <taxon>Fungi</taxon>
        <taxon>Dikarya</taxon>
        <taxon>Ascomycota</taxon>
        <taxon>Pezizomycotina</taxon>
        <taxon>Dothideomycetes</taxon>
        <taxon>Dothideomycetidae</taxon>
        <taxon>Mycosphaerellales</taxon>
        <taxon>Mycosphaerellaceae</taxon>
        <taxon>Cercospora</taxon>
    </lineage>
</organism>